<dbReference type="OrthoDB" id="9776359at2"/>
<dbReference type="RefSeq" id="WP_089759576.1">
    <property type="nucleotide sequence ID" value="NZ_FNGO01000008.1"/>
</dbReference>
<reference evidence="11 12" key="1">
    <citation type="submission" date="2016-10" db="EMBL/GenBank/DDBJ databases">
        <authorList>
            <person name="de Groot N.N."/>
        </authorList>
    </citation>
    <scope>NUCLEOTIDE SEQUENCE [LARGE SCALE GENOMIC DNA]</scope>
    <source>
        <strain evidence="11 12">SLAS-1</strain>
    </source>
</reference>
<comment type="cofactor">
    <cofactor evidence="10">
        <name>FMN</name>
        <dbReference type="ChEBI" id="CHEBI:58210"/>
    </cofactor>
</comment>
<dbReference type="Pfam" id="PF03116">
    <property type="entry name" value="NQR2_RnfD_RnfE"/>
    <property type="match status" value="1"/>
</dbReference>
<keyword evidence="3 10" id="KW-0285">Flavoprotein</keyword>
<feature type="transmembrane region" description="Helical" evidence="10">
    <location>
        <begin position="174"/>
        <end position="194"/>
    </location>
</feature>
<feature type="transmembrane region" description="Helical" evidence="10">
    <location>
        <begin position="199"/>
        <end position="217"/>
    </location>
</feature>
<gene>
    <name evidence="10" type="primary">rnfD</name>
    <name evidence="11" type="ORF">SAMN04488692_10854</name>
</gene>
<feature type="modified residue" description="FMN phosphoryl threonine" evidence="10">
    <location>
        <position position="157"/>
    </location>
</feature>
<comment type="function">
    <text evidence="10">Part of a membrane-bound complex that couples electron transfer with translocation of ions across the membrane.</text>
</comment>
<dbReference type="EC" id="7.-.-.-" evidence="10"/>
<evidence type="ECO:0000256" key="5">
    <source>
        <dbReference type="ARBA" id="ARBA00022692"/>
    </source>
</evidence>
<evidence type="ECO:0000256" key="3">
    <source>
        <dbReference type="ARBA" id="ARBA00022630"/>
    </source>
</evidence>
<keyword evidence="2 10" id="KW-0597">Phosphoprotein</keyword>
<comment type="similarity">
    <text evidence="10">Belongs to the NqrB/RnfD family.</text>
</comment>
<feature type="transmembrane region" description="Helical" evidence="10">
    <location>
        <begin position="276"/>
        <end position="294"/>
    </location>
</feature>
<keyword evidence="5 10" id="KW-0812">Transmembrane</keyword>
<evidence type="ECO:0000256" key="10">
    <source>
        <dbReference type="HAMAP-Rule" id="MF_00462"/>
    </source>
</evidence>
<dbReference type="Proteomes" id="UP000199476">
    <property type="component" value="Unassembled WGS sequence"/>
</dbReference>
<evidence type="ECO:0000256" key="1">
    <source>
        <dbReference type="ARBA" id="ARBA00022448"/>
    </source>
</evidence>
<dbReference type="PANTHER" id="PTHR30578:SF0">
    <property type="entry name" value="ION-TRANSLOCATING OXIDOREDUCTASE COMPLEX SUBUNIT D"/>
    <property type="match status" value="1"/>
</dbReference>
<keyword evidence="4 10" id="KW-0288">FMN</keyword>
<evidence type="ECO:0000256" key="8">
    <source>
        <dbReference type="ARBA" id="ARBA00022989"/>
    </source>
</evidence>
<keyword evidence="8 10" id="KW-1133">Transmembrane helix</keyword>
<feature type="transmembrane region" description="Helical" evidence="10">
    <location>
        <begin position="97"/>
        <end position="117"/>
    </location>
</feature>
<evidence type="ECO:0000256" key="9">
    <source>
        <dbReference type="ARBA" id="ARBA00023136"/>
    </source>
</evidence>
<dbReference type="GO" id="GO:0005886">
    <property type="term" value="C:plasma membrane"/>
    <property type="evidence" value="ECO:0007669"/>
    <property type="project" value="UniProtKB-SubCell"/>
</dbReference>
<proteinExistence type="inferred from homology"/>
<dbReference type="GO" id="GO:0055085">
    <property type="term" value="P:transmembrane transport"/>
    <property type="evidence" value="ECO:0007669"/>
    <property type="project" value="InterPro"/>
</dbReference>
<feature type="transmembrane region" description="Helical" evidence="10">
    <location>
        <begin position="51"/>
        <end position="70"/>
    </location>
</feature>
<keyword evidence="1 10" id="KW-0813">Transport</keyword>
<dbReference type="STRING" id="321763.SAMN04488692_10854"/>
<feature type="transmembrane region" description="Helical" evidence="10">
    <location>
        <begin position="24"/>
        <end position="44"/>
    </location>
</feature>
<comment type="subcellular location">
    <subcellularLocation>
        <location evidence="10">Cell membrane</location>
        <topology evidence="10">Multi-pass membrane protein</topology>
    </subcellularLocation>
</comment>
<sequence>MSQEPELVITDAPHLITDGDSTDLVMIDVIIALIPATLASVYLFGLNSVRIILASVITAMLIEAVVLQRWSSLRDFFDDGSAAVTGLLLALTLPPDVSPFLAAVGAALAIILGKMMLGGLGNNLFNPALVGRGIMLALWPASMTTFTDPVDGATAATALAGGDYSYWEMFLGSIPGSLGETSALLLFLGGVYLFFRGRIGWKIPLSYIVTVGIFTPLMGGDVILHLFSGGLIMGAIYMATDMVTSPVSSRGKLVFGFGCGFLTIIIRMYATLPEGVTYAILIMNALVPLLDKLLRRRAFGEVETE</sequence>
<dbReference type="NCBIfam" id="TIGR01946">
    <property type="entry name" value="rnfD"/>
    <property type="match status" value="1"/>
</dbReference>
<name>A0A1G9MG48_9FIRM</name>
<evidence type="ECO:0000313" key="12">
    <source>
        <dbReference type="Proteomes" id="UP000199476"/>
    </source>
</evidence>
<evidence type="ECO:0000256" key="4">
    <source>
        <dbReference type="ARBA" id="ARBA00022643"/>
    </source>
</evidence>
<keyword evidence="6 10" id="KW-1278">Translocase</keyword>
<dbReference type="EMBL" id="FNGO01000008">
    <property type="protein sequence ID" value="SDL73073.1"/>
    <property type="molecule type" value="Genomic_DNA"/>
</dbReference>
<accession>A0A1G9MG48</accession>
<feature type="transmembrane region" description="Helical" evidence="10">
    <location>
        <begin position="124"/>
        <end position="142"/>
    </location>
</feature>
<protein>
    <recommendedName>
        <fullName evidence="10">Ion-translocating oxidoreductase complex subunit D</fullName>
        <ecNumber evidence="10">7.-.-.-</ecNumber>
    </recommendedName>
    <alternativeName>
        <fullName evidence="10">Rnf electron transport complex subunit D</fullName>
    </alternativeName>
</protein>
<comment type="subunit">
    <text evidence="10">The complex is composed of six subunits: RnfA, RnfB, RnfC, RnfD, RnfE and RnfG.</text>
</comment>
<feature type="transmembrane region" description="Helical" evidence="10">
    <location>
        <begin position="223"/>
        <end position="240"/>
    </location>
</feature>
<dbReference type="InterPro" id="IPR011303">
    <property type="entry name" value="RnfD_bac"/>
</dbReference>
<dbReference type="AlphaFoldDB" id="A0A1G9MG48"/>
<dbReference type="PANTHER" id="PTHR30578">
    <property type="entry name" value="ELECTRON TRANSPORT COMPLEX PROTEIN RNFD"/>
    <property type="match status" value="1"/>
</dbReference>
<dbReference type="HAMAP" id="MF_00462">
    <property type="entry name" value="RsxD_RnfD"/>
    <property type="match status" value="1"/>
</dbReference>
<keyword evidence="12" id="KW-1185">Reference proteome</keyword>
<keyword evidence="7 10" id="KW-0249">Electron transport</keyword>
<feature type="transmembrane region" description="Helical" evidence="10">
    <location>
        <begin position="252"/>
        <end position="270"/>
    </location>
</feature>
<keyword evidence="10" id="KW-1003">Cell membrane</keyword>
<dbReference type="GO" id="GO:0022900">
    <property type="term" value="P:electron transport chain"/>
    <property type="evidence" value="ECO:0007669"/>
    <property type="project" value="UniProtKB-UniRule"/>
</dbReference>
<evidence type="ECO:0000313" key="11">
    <source>
        <dbReference type="EMBL" id="SDL73073.1"/>
    </source>
</evidence>
<evidence type="ECO:0000256" key="7">
    <source>
        <dbReference type="ARBA" id="ARBA00022982"/>
    </source>
</evidence>
<evidence type="ECO:0000256" key="6">
    <source>
        <dbReference type="ARBA" id="ARBA00022967"/>
    </source>
</evidence>
<evidence type="ECO:0000256" key="2">
    <source>
        <dbReference type="ARBA" id="ARBA00022553"/>
    </source>
</evidence>
<organism evidence="11 12">
    <name type="scientific">Halarsenatibacter silvermanii</name>
    <dbReference type="NCBI Taxonomy" id="321763"/>
    <lineage>
        <taxon>Bacteria</taxon>
        <taxon>Bacillati</taxon>
        <taxon>Bacillota</taxon>
        <taxon>Clostridia</taxon>
        <taxon>Halanaerobiales</taxon>
        <taxon>Halarsenatibacteraceae</taxon>
        <taxon>Halarsenatibacter</taxon>
    </lineage>
</organism>
<dbReference type="InterPro" id="IPR004338">
    <property type="entry name" value="NqrB/RnfD"/>
</dbReference>
<keyword evidence="9 10" id="KW-0472">Membrane</keyword>